<dbReference type="SUPFAM" id="SSF109604">
    <property type="entry name" value="HD-domain/PDEase-like"/>
    <property type="match status" value="1"/>
</dbReference>
<dbReference type="RefSeq" id="WP_118230607.1">
    <property type="nucleotide sequence ID" value="NZ_JAQDZC010000017.1"/>
</dbReference>
<dbReference type="PROSITE" id="PS51831">
    <property type="entry name" value="HD"/>
    <property type="match status" value="1"/>
</dbReference>
<protein>
    <submittedName>
        <fullName evidence="4">HD domain-containing protein</fullName>
    </submittedName>
</protein>
<dbReference type="SMART" id="SM00471">
    <property type="entry name" value="HDc"/>
    <property type="match status" value="1"/>
</dbReference>
<dbReference type="Pfam" id="PF01966">
    <property type="entry name" value="HD"/>
    <property type="match status" value="1"/>
</dbReference>
<dbReference type="InterPro" id="IPR006675">
    <property type="entry name" value="HDIG_dom"/>
</dbReference>
<dbReference type="InterPro" id="IPR050798">
    <property type="entry name" value="YhaM_exoribonuc/phosphodiest"/>
</dbReference>
<dbReference type="AlphaFoldDB" id="A0A6H3F9X0"/>
<gene>
    <name evidence="4" type="ORF">EB812_04735</name>
</gene>
<reference evidence="4 5" key="1">
    <citation type="submission" date="2018-12" db="EMBL/GenBank/DDBJ databases">
        <title>First genome draft of Desulfovibrio legallis sp. nov.</title>
        <authorList>
            <person name="Ben Dhia O."/>
            <person name="Najjari A."/>
            <person name="Ferjani R."/>
            <person name="Fhoula I."/>
            <person name="Fardeau M.-L."/>
            <person name="Boudabbous A."/>
            <person name="Ouzari H.I."/>
        </authorList>
    </citation>
    <scope>NUCLEOTIDE SEQUENCE [LARGE SCALE GENOMIC DNA]</scope>
    <source>
        <strain evidence="4 5">H1T</strain>
    </source>
</reference>
<accession>A0A6H3F9X0</accession>
<dbReference type="InterPro" id="IPR006674">
    <property type="entry name" value="HD_domain"/>
</dbReference>
<evidence type="ECO:0000313" key="4">
    <source>
        <dbReference type="EMBL" id="TBH80458.1"/>
    </source>
</evidence>
<evidence type="ECO:0000313" key="5">
    <source>
        <dbReference type="Proteomes" id="UP000292919"/>
    </source>
</evidence>
<evidence type="ECO:0000256" key="1">
    <source>
        <dbReference type="ARBA" id="ARBA00022801"/>
    </source>
</evidence>
<dbReference type="InterPro" id="IPR003607">
    <property type="entry name" value="HD/PDEase_dom"/>
</dbReference>
<dbReference type="CDD" id="cd04492">
    <property type="entry name" value="YhaM_OBF_like"/>
    <property type="match status" value="1"/>
</dbReference>
<dbReference type="GO" id="GO:0031125">
    <property type="term" value="P:rRNA 3'-end processing"/>
    <property type="evidence" value="ECO:0007669"/>
    <property type="project" value="TreeGrafter"/>
</dbReference>
<keyword evidence="5" id="KW-1185">Reference proteome</keyword>
<evidence type="ECO:0000259" key="3">
    <source>
        <dbReference type="PROSITE" id="PS51831"/>
    </source>
</evidence>
<sequence length="349" mass="38291">MEKGCYVKDITPPGEARGLFAVSQAVQGQSRNGPYWRLTLADASGALEAKIWHPLSAAFNAIPVGTLVWAEGRAGLYRDQVQLSVEQLRLLTPEECAAVDQAALLPASPYPLDDMLDQLTNLCKAEFVYPAWRKLALGFLHHADLRARFRVCPAAKSVHHAYVGGLLEHTLGVFTLCRRIADQYPELDRQTLLAGALFHDVGKIREFSGGVANDYTTEGRLLGHLMLGLEMLSPLLAKSGLDAALQEHFKHLVLSHHGTLEFGAVRLPQTPEALALHYADNLDAKMAQCRGLFAQLGETGQDWTPWQATLSRPLYRAAHTPQPAAKKTTPPRTAPQKVVKEECLSLLKA</sequence>
<feature type="compositionally biased region" description="Low complexity" evidence="2">
    <location>
        <begin position="319"/>
        <end position="337"/>
    </location>
</feature>
<dbReference type="Gene3D" id="1.10.3210.10">
    <property type="entry name" value="Hypothetical protein af1432"/>
    <property type="match status" value="1"/>
</dbReference>
<name>A0A6H3F9X0_9BACT</name>
<dbReference type="GO" id="GO:0016787">
    <property type="term" value="F:hydrolase activity"/>
    <property type="evidence" value="ECO:0007669"/>
    <property type="project" value="UniProtKB-KW"/>
</dbReference>
<comment type="caution">
    <text evidence="4">The sequence shown here is derived from an EMBL/GenBank/DDBJ whole genome shotgun (WGS) entry which is preliminary data.</text>
</comment>
<dbReference type="CDD" id="cd00077">
    <property type="entry name" value="HDc"/>
    <property type="match status" value="1"/>
</dbReference>
<organism evidence="4 5">
    <name type="scientific">Desulfovibrio legallii</name>
    <dbReference type="NCBI Taxonomy" id="571438"/>
    <lineage>
        <taxon>Bacteria</taxon>
        <taxon>Pseudomonadati</taxon>
        <taxon>Thermodesulfobacteriota</taxon>
        <taxon>Desulfovibrionia</taxon>
        <taxon>Desulfovibrionales</taxon>
        <taxon>Desulfovibrionaceae</taxon>
        <taxon>Desulfovibrio</taxon>
    </lineage>
</organism>
<keyword evidence="1" id="KW-0378">Hydrolase</keyword>
<dbReference type="Proteomes" id="UP000292919">
    <property type="component" value="Unassembled WGS sequence"/>
</dbReference>
<dbReference type="EMBL" id="SIXC01000005">
    <property type="protein sequence ID" value="TBH80458.1"/>
    <property type="molecule type" value="Genomic_DNA"/>
</dbReference>
<dbReference type="NCBIfam" id="TIGR00277">
    <property type="entry name" value="HDIG"/>
    <property type="match status" value="1"/>
</dbReference>
<evidence type="ECO:0000256" key="2">
    <source>
        <dbReference type="SAM" id="MobiDB-lite"/>
    </source>
</evidence>
<dbReference type="PANTHER" id="PTHR37294">
    <property type="entry name" value="3'-5' EXORIBONUCLEASE YHAM"/>
    <property type="match status" value="1"/>
</dbReference>
<proteinExistence type="predicted"/>
<feature type="region of interest" description="Disordered" evidence="2">
    <location>
        <begin position="319"/>
        <end position="338"/>
    </location>
</feature>
<feature type="domain" description="HD" evidence="3">
    <location>
        <begin position="166"/>
        <end position="285"/>
    </location>
</feature>
<dbReference type="PANTHER" id="PTHR37294:SF1">
    <property type="entry name" value="3'-5' EXORIBONUCLEASE YHAM"/>
    <property type="match status" value="1"/>
</dbReference>